<dbReference type="Gene3D" id="3.40.30.10">
    <property type="entry name" value="Glutaredoxin"/>
    <property type="match status" value="1"/>
</dbReference>
<keyword evidence="2" id="KW-1185">Reference proteome</keyword>
<gene>
    <name evidence="1" type="ORF">QDX21_01540</name>
</gene>
<accession>A0AAJ6ANY1</accession>
<dbReference type="InterPro" id="IPR036249">
    <property type="entry name" value="Thioredoxin-like_sf"/>
</dbReference>
<name>A0AAJ6ANY1_9MICC</name>
<dbReference type="EMBL" id="CP122566">
    <property type="protein sequence ID" value="WGH93521.1"/>
    <property type="molecule type" value="Genomic_DNA"/>
</dbReference>
<evidence type="ECO:0000313" key="2">
    <source>
        <dbReference type="Proteomes" id="UP001224674"/>
    </source>
</evidence>
<evidence type="ECO:0000313" key="1">
    <source>
        <dbReference type="EMBL" id="WGH93521.1"/>
    </source>
</evidence>
<dbReference type="RefSeq" id="WP_279675002.1">
    <property type="nucleotide sequence ID" value="NZ_CP122566.1"/>
</dbReference>
<dbReference type="Proteomes" id="UP001224674">
    <property type="component" value="Chromosome"/>
</dbReference>
<dbReference type="InterPro" id="IPR053977">
    <property type="entry name" value="Rv2466c-like"/>
</dbReference>
<dbReference type="SUPFAM" id="SSF52833">
    <property type="entry name" value="Thioredoxin-like"/>
    <property type="match status" value="1"/>
</dbReference>
<reference evidence="1 2" key="1">
    <citation type="submission" date="2023-03" db="EMBL/GenBank/DDBJ databases">
        <title>Complete genome sequences of several Auritidibacter ignavus strains isolated from ear infections.</title>
        <authorList>
            <person name="Baehr T."/>
            <person name="Baumhoegger A.M."/>
        </authorList>
    </citation>
    <scope>NUCLEOTIDE SEQUENCE [LARGE SCALE GENOMIC DNA]</scope>
    <source>
        <strain evidence="1 2">BABAE-6</strain>
    </source>
</reference>
<protein>
    <submittedName>
        <fullName evidence="1">Disulfide bond formation protein DsbA</fullName>
    </submittedName>
</protein>
<sequence length="200" mass="22219">MAENNVVNFWFDPICPFAWVTSRWIREVEQVRDITVDWHVMSLGILNDAEGKEKDPNVWLPVRAAVAVEQRLGHDRLGEFYTAVGTQIHNNDVSDREAAVRTALEEIGASKQADQVIADARTDVNDKALASSHQQAIDLVGNEVGTPVVQFGDTAFFGPVLSKIPRGEEAGKIFDGAVALAGYPYFYELKRSRDSTPRFD</sequence>
<dbReference type="Pfam" id="PF22234">
    <property type="entry name" value="Rv2466c-like"/>
    <property type="match status" value="1"/>
</dbReference>
<organism evidence="1 2">
    <name type="scientific">Auritidibacter ignavus</name>
    <dbReference type="NCBI Taxonomy" id="678932"/>
    <lineage>
        <taxon>Bacteria</taxon>
        <taxon>Bacillati</taxon>
        <taxon>Actinomycetota</taxon>
        <taxon>Actinomycetes</taxon>
        <taxon>Micrococcales</taxon>
        <taxon>Micrococcaceae</taxon>
        <taxon>Auritidibacter</taxon>
    </lineage>
</organism>
<proteinExistence type="predicted"/>
<dbReference type="AlphaFoldDB" id="A0AAJ6ANY1"/>